<dbReference type="GO" id="GO:0072659">
    <property type="term" value="P:protein localization to plasma membrane"/>
    <property type="evidence" value="ECO:0007669"/>
    <property type="project" value="TreeGrafter"/>
</dbReference>
<feature type="repeat" description="WD" evidence="4">
    <location>
        <begin position="589"/>
        <end position="623"/>
    </location>
</feature>
<feature type="region of interest" description="Disordered" evidence="5">
    <location>
        <begin position="1040"/>
        <end position="1063"/>
    </location>
</feature>
<accession>A0A6P8PPL1</accession>
<dbReference type="KEGG" id="gsh:117348520"/>
<feature type="repeat" description="WD" evidence="4">
    <location>
        <begin position="98"/>
        <end position="142"/>
    </location>
</feature>
<dbReference type="InterPro" id="IPR001680">
    <property type="entry name" value="WD40_rpt"/>
</dbReference>
<dbReference type="SUPFAM" id="SSF50978">
    <property type="entry name" value="WD40 repeat-like"/>
    <property type="match status" value="1"/>
</dbReference>
<evidence type="ECO:0000313" key="8">
    <source>
        <dbReference type="RefSeq" id="XP_033776628.1"/>
    </source>
</evidence>
<name>A0A6P8PPL1_GEOSA</name>
<dbReference type="RefSeq" id="XP_033776628.1">
    <property type="nucleotide sequence ID" value="XM_033920737.1"/>
</dbReference>
<proteinExistence type="predicted"/>
<dbReference type="InterPro" id="IPR036322">
    <property type="entry name" value="WD40_repeat_dom_sf"/>
</dbReference>
<dbReference type="InterPro" id="IPR015943">
    <property type="entry name" value="WD40/YVTN_repeat-like_dom_sf"/>
</dbReference>
<dbReference type="Pfam" id="PF23123">
    <property type="entry name" value="WDR72_alpha-sol"/>
    <property type="match status" value="1"/>
</dbReference>
<protein>
    <submittedName>
        <fullName evidence="8">WD repeat-containing protein 72</fullName>
    </submittedName>
</protein>
<dbReference type="AlphaFoldDB" id="A0A6P8PPL1"/>
<dbReference type="GO" id="GO:0005737">
    <property type="term" value="C:cytoplasm"/>
    <property type="evidence" value="ECO:0007669"/>
    <property type="project" value="TreeGrafter"/>
</dbReference>
<dbReference type="PROSITE" id="PS00678">
    <property type="entry name" value="WD_REPEATS_1"/>
    <property type="match status" value="2"/>
</dbReference>
<feature type="repeat" description="WD" evidence="4">
    <location>
        <begin position="486"/>
        <end position="533"/>
    </location>
</feature>
<keyword evidence="1" id="KW-0597">Phosphoprotein</keyword>
<dbReference type="SMART" id="SM00320">
    <property type="entry name" value="WD40"/>
    <property type="match status" value="6"/>
</dbReference>
<evidence type="ECO:0000256" key="1">
    <source>
        <dbReference type="ARBA" id="ARBA00022553"/>
    </source>
</evidence>
<dbReference type="PROSITE" id="PS50082">
    <property type="entry name" value="WD_REPEATS_2"/>
    <property type="match status" value="3"/>
</dbReference>
<gene>
    <name evidence="8" type="primary">WDR72</name>
</gene>
<evidence type="ECO:0000256" key="4">
    <source>
        <dbReference type="PROSITE-ProRule" id="PRU00221"/>
    </source>
</evidence>
<evidence type="ECO:0000313" key="7">
    <source>
        <dbReference type="Proteomes" id="UP000515159"/>
    </source>
</evidence>
<evidence type="ECO:0000259" key="6">
    <source>
        <dbReference type="Pfam" id="PF23123"/>
    </source>
</evidence>
<dbReference type="GeneID" id="117348520"/>
<dbReference type="FunCoup" id="A0A6P8PPL1">
    <property type="interactions" value="245"/>
</dbReference>
<dbReference type="CTD" id="256764"/>
<dbReference type="OrthoDB" id="338622at2759"/>
<evidence type="ECO:0000256" key="5">
    <source>
        <dbReference type="SAM" id="MobiDB-lite"/>
    </source>
</evidence>
<dbReference type="Pfam" id="PF00400">
    <property type="entry name" value="WD40"/>
    <property type="match status" value="2"/>
</dbReference>
<keyword evidence="2 4" id="KW-0853">WD repeat</keyword>
<dbReference type="FunFam" id="2.130.10.10:FF:000247">
    <property type="entry name" value="WD repeat-containing protein 72"/>
    <property type="match status" value="1"/>
</dbReference>
<dbReference type="Gene3D" id="2.130.10.10">
    <property type="entry name" value="YVTN repeat-like/Quinoprotein amine dehydrogenase"/>
    <property type="match status" value="2"/>
</dbReference>
<dbReference type="InterPro" id="IPR049916">
    <property type="entry name" value="WDR72-like"/>
</dbReference>
<keyword evidence="3" id="KW-0677">Repeat</keyword>
<feature type="domain" description="WDR72-like alpha-solenoid" evidence="6">
    <location>
        <begin position="899"/>
        <end position="1075"/>
    </location>
</feature>
<feature type="compositionally biased region" description="Basic and acidic residues" evidence="5">
    <location>
        <begin position="1046"/>
        <end position="1063"/>
    </location>
</feature>
<dbReference type="PANTHER" id="PTHR44099:SF2">
    <property type="entry name" value="WD REPEAT-CONTAINING PROTEIN 72"/>
    <property type="match status" value="1"/>
</dbReference>
<dbReference type="Proteomes" id="UP000515159">
    <property type="component" value="Chromosome 14"/>
</dbReference>
<reference evidence="8" key="1">
    <citation type="submission" date="2025-08" db="UniProtKB">
        <authorList>
            <consortium name="RefSeq"/>
        </authorList>
    </citation>
    <scope>IDENTIFICATION</scope>
</reference>
<organism evidence="7 8">
    <name type="scientific">Geotrypetes seraphini</name>
    <name type="common">Gaboon caecilian</name>
    <name type="synonym">Caecilia seraphini</name>
    <dbReference type="NCBI Taxonomy" id="260995"/>
    <lineage>
        <taxon>Eukaryota</taxon>
        <taxon>Metazoa</taxon>
        <taxon>Chordata</taxon>
        <taxon>Craniata</taxon>
        <taxon>Vertebrata</taxon>
        <taxon>Euteleostomi</taxon>
        <taxon>Amphibia</taxon>
        <taxon>Gymnophiona</taxon>
        <taxon>Geotrypetes</taxon>
    </lineage>
</organism>
<dbReference type="PANTHER" id="PTHR44099">
    <property type="entry name" value="RABCONNECTIN-3B, ISOFORM A"/>
    <property type="match status" value="1"/>
</dbReference>
<dbReference type="InterPro" id="IPR057848">
    <property type="entry name" value="WDR72_alpha-sol"/>
</dbReference>
<sequence length="1121" mass="125891">MDPIAGSKHNYQHSSTSSAENEMWLIHPAVHREPLLQVLKTKNMVQAVAIWSEQAPSHSITAMMIADDQQTIITGGLEGQICLWNLSVELKISSRAILFGHTSSVTCLAKARDFAKQPFVVSGSENGEICVWNVTNGQCIENAMLPYRHTSICYYHSSFRMTGEGWLLCCGQYQDVLIIDAKTLEVLHTLKSQASDWISCMCLIHSTRIQEDSLVAISVTGALKLWDLSSSINSIQEKQNVYETESKSLELKNWQAVRFCTHTERLLLIVCSDYWKVFDYCDFSLLCTEASGSGQSFAGGEFLAANRLILWTECGHSFIYQLLNSGLSKIVYPADGGMLKETVTPQLLCCTNVTENKSFSYVMGFLNERKEPFYKILFSGDASGRISLWHIPDVPVSKFDGSPKEIPIAVTSTLQNNFNKYNSTPEGIIGHLYAAVTSSLYIASLDKLVCGCEDGKIIVTFALHAIRARLLDDRSLLRASMPHRVFEGHNGCVTCLLYPHTKSDQFDPNWLVSGCQDSSVILWDVFTGEILQNFAFQAGPVVKLLVPPAGHKTKVHLSVCCVCSDHSVALLHLQQRLCLLHARKQLFPVKMIKWHPVEDVLIVGCEDDSVYVWEIETGTLERYETGEMAKAILTSCEDSRALMTDSVLFISQDVQRIKSPSYKTSSSYKLGTLPYTLSLPEKSSVKSTDTRQSQSPFTILPVKTKWTSMNFHVLLFDLEKLLEYLLSSHVNDLKSTNSFHSYDVVKSAKSSTEKRTLTLKRNRTAGSLYQLNAQTRNASDQSISKENNIVKTLEEGSVIKKQKKKSSKKAIVPASTKIDINIICDTAKLLLSCLFPWGVDKELDNFCIKNAGILRLQYPVSFGLVSSESHVSLMLPGWNHADYDAAEEHTLYNWFSKKVVDLSNKYINTIQSQPSEKNIGNGTVGMETIIHLLHKISFVNRTINIPVGSEQIGRHSSRQKLEPVRSKGKNSENFTTSFSSLYGVLQQNRHKFRFHDTDHASLVKLISCWRDQSIEVIEAVQAVLLAEVQRSTKTLRRTSISNHPDTTVKNRMSEAHPLPESDKTEELELQCIKDIQVKKLGEVPEDWRRADVDPLHKSGSKEKEENLRPDFCGKYIIRNTF</sequence>
<dbReference type="InterPro" id="IPR019775">
    <property type="entry name" value="WD40_repeat_CS"/>
</dbReference>
<dbReference type="InParanoid" id="A0A6P8PPL1"/>
<keyword evidence="7" id="KW-1185">Reference proteome</keyword>
<evidence type="ECO:0000256" key="3">
    <source>
        <dbReference type="ARBA" id="ARBA00022737"/>
    </source>
</evidence>
<evidence type="ECO:0000256" key="2">
    <source>
        <dbReference type="ARBA" id="ARBA00022574"/>
    </source>
</evidence>